<dbReference type="InterPro" id="IPR036097">
    <property type="entry name" value="HisK_dim/P_sf"/>
</dbReference>
<evidence type="ECO:0000259" key="13">
    <source>
        <dbReference type="PROSITE" id="PS50885"/>
    </source>
</evidence>
<keyword evidence="5 14" id="KW-0808">Transferase</keyword>
<keyword evidence="9" id="KW-0902">Two-component regulatory system</keyword>
<feature type="domain" description="HAMP" evidence="13">
    <location>
        <begin position="203"/>
        <end position="256"/>
    </location>
</feature>
<dbReference type="InterPro" id="IPR003660">
    <property type="entry name" value="HAMP_dom"/>
</dbReference>
<dbReference type="InterPro" id="IPR003594">
    <property type="entry name" value="HATPase_dom"/>
</dbReference>
<dbReference type="PANTHER" id="PTHR45436">
    <property type="entry name" value="SENSOR HISTIDINE KINASE YKOH"/>
    <property type="match status" value="1"/>
</dbReference>
<protein>
    <recommendedName>
        <fullName evidence="3">histidine kinase</fullName>
        <ecNumber evidence="3">2.7.13.3</ecNumber>
    </recommendedName>
</protein>
<keyword evidence="6 11" id="KW-0812">Transmembrane</keyword>
<dbReference type="GO" id="GO:0000155">
    <property type="term" value="F:phosphorelay sensor kinase activity"/>
    <property type="evidence" value="ECO:0007669"/>
    <property type="project" value="InterPro"/>
</dbReference>
<evidence type="ECO:0000256" key="2">
    <source>
        <dbReference type="ARBA" id="ARBA00004141"/>
    </source>
</evidence>
<evidence type="ECO:0000259" key="12">
    <source>
        <dbReference type="PROSITE" id="PS50109"/>
    </source>
</evidence>
<keyword evidence="4" id="KW-0597">Phosphoprotein</keyword>
<comment type="caution">
    <text evidence="14">The sequence shown here is derived from an EMBL/GenBank/DDBJ whole genome shotgun (WGS) entry which is preliminary data.</text>
</comment>
<dbReference type="InterPro" id="IPR003661">
    <property type="entry name" value="HisK_dim/P_dom"/>
</dbReference>
<dbReference type="CDD" id="cd00075">
    <property type="entry name" value="HATPase"/>
    <property type="match status" value="1"/>
</dbReference>
<feature type="transmembrane region" description="Helical" evidence="11">
    <location>
        <begin position="179"/>
        <end position="201"/>
    </location>
</feature>
<keyword evidence="7" id="KW-0418">Kinase</keyword>
<gene>
    <name evidence="14" type="primary">qseC_16</name>
    <name evidence="14" type="ORF">GALL_243830</name>
</gene>
<dbReference type="PROSITE" id="PS50885">
    <property type="entry name" value="HAMP"/>
    <property type="match status" value="1"/>
</dbReference>
<dbReference type="InterPro" id="IPR004358">
    <property type="entry name" value="Sig_transdc_His_kin-like_C"/>
</dbReference>
<dbReference type="Pfam" id="PF00512">
    <property type="entry name" value="HisKA"/>
    <property type="match status" value="1"/>
</dbReference>
<keyword evidence="10 11" id="KW-0472">Membrane</keyword>
<dbReference type="SUPFAM" id="SSF47384">
    <property type="entry name" value="Homodimeric domain of signal transducing histidine kinase"/>
    <property type="match status" value="1"/>
</dbReference>
<dbReference type="SMART" id="SM00387">
    <property type="entry name" value="HATPase_c"/>
    <property type="match status" value="1"/>
</dbReference>
<evidence type="ECO:0000256" key="6">
    <source>
        <dbReference type="ARBA" id="ARBA00022692"/>
    </source>
</evidence>
<dbReference type="Gene3D" id="3.30.565.10">
    <property type="entry name" value="Histidine kinase-like ATPase, C-terminal domain"/>
    <property type="match status" value="1"/>
</dbReference>
<dbReference type="InterPro" id="IPR005467">
    <property type="entry name" value="His_kinase_dom"/>
</dbReference>
<evidence type="ECO:0000256" key="3">
    <source>
        <dbReference type="ARBA" id="ARBA00012438"/>
    </source>
</evidence>
<dbReference type="Gene3D" id="1.10.287.130">
    <property type="match status" value="1"/>
</dbReference>
<evidence type="ECO:0000256" key="11">
    <source>
        <dbReference type="SAM" id="Phobius"/>
    </source>
</evidence>
<evidence type="ECO:0000256" key="8">
    <source>
        <dbReference type="ARBA" id="ARBA00022989"/>
    </source>
</evidence>
<dbReference type="Pfam" id="PF02518">
    <property type="entry name" value="HATPase_c"/>
    <property type="match status" value="1"/>
</dbReference>
<comment type="subcellular location">
    <subcellularLocation>
        <location evidence="2">Membrane</location>
        <topology evidence="2">Multi-pass membrane protein</topology>
    </subcellularLocation>
</comment>
<dbReference type="EC" id="2.7.13.3" evidence="3"/>
<dbReference type="PRINTS" id="PR00344">
    <property type="entry name" value="BCTRLSENSOR"/>
</dbReference>
<dbReference type="InterPro" id="IPR050428">
    <property type="entry name" value="TCS_sensor_his_kinase"/>
</dbReference>
<comment type="catalytic activity">
    <reaction evidence="1">
        <text>ATP + protein L-histidine = ADP + protein N-phospho-L-histidine.</text>
        <dbReference type="EC" id="2.7.13.3"/>
    </reaction>
</comment>
<dbReference type="AlphaFoldDB" id="A0A1J5RNP1"/>
<accession>A0A1J5RNP1</accession>
<proteinExistence type="predicted"/>
<name>A0A1J5RNP1_9ZZZZ</name>
<dbReference type="PANTHER" id="PTHR45436:SF15">
    <property type="entry name" value="SENSOR HISTIDINE KINASE CUSS"/>
    <property type="match status" value="1"/>
</dbReference>
<dbReference type="InterPro" id="IPR036890">
    <property type="entry name" value="HATPase_C_sf"/>
</dbReference>
<reference evidence="14" key="1">
    <citation type="submission" date="2016-10" db="EMBL/GenBank/DDBJ databases">
        <title>Sequence of Gallionella enrichment culture.</title>
        <authorList>
            <person name="Poehlein A."/>
            <person name="Muehling M."/>
            <person name="Daniel R."/>
        </authorList>
    </citation>
    <scope>NUCLEOTIDE SEQUENCE</scope>
</reference>
<dbReference type="PROSITE" id="PS50109">
    <property type="entry name" value="HIS_KIN"/>
    <property type="match status" value="1"/>
</dbReference>
<organism evidence="14">
    <name type="scientific">mine drainage metagenome</name>
    <dbReference type="NCBI Taxonomy" id="410659"/>
    <lineage>
        <taxon>unclassified sequences</taxon>
        <taxon>metagenomes</taxon>
        <taxon>ecological metagenomes</taxon>
    </lineage>
</organism>
<evidence type="ECO:0000256" key="5">
    <source>
        <dbReference type="ARBA" id="ARBA00022679"/>
    </source>
</evidence>
<feature type="domain" description="Histidine kinase" evidence="12">
    <location>
        <begin position="264"/>
        <end position="470"/>
    </location>
</feature>
<evidence type="ECO:0000256" key="4">
    <source>
        <dbReference type="ARBA" id="ARBA00022553"/>
    </source>
</evidence>
<keyword evidence="8 11" id="KW-1133">Transmembrane helix</keyword>
<sequence>MTRPRSLLFHIVLWLLAAVTLGISLTAVLLYWQFRTDNSLTRLQTLRGQSDLLEEALRIAPGGRLTLALPARSADLFKAYSTHYDVLDGQDGRIILASAATDPALWPLKMQQSANSRSTGIWPFRQKSNREVFFVNNSLDGGEMHYGLSRIIVLNRHPYLVQVASTDREMLLDSVVEEYFIHIGWFWLPFTLLLLGVNILAIHHGLAPLRHASHLAEAIGPQGLGERLPLAGMPREIIPLVAAVNGAFGRIEAAYNAQRDFLADVTHELRTPLAVMKAHLSLLDDKAGARDLVADLDQLERLVLQLLDAARLDVLRIGDQDQADLTALAREVAEYLAPLALRRNRSIALTAPDWPVPVRGIEDVLFRALRNVVENALTHTPPGSEVRITVRQPAAIVIEDQGPGIAEEDRTALFTRFWQKRRDRRSGKRRGAGLGLAIVARTMEEHGGRVEVDRSETGGARFTLVFPECDQPYCL</sequence>
<dbReference type="CDD" id="cd00082">
    <property type="entry name" value="HisKA"/>
    <property type="match status" value="1"/>
</dbReference>
<evidence type="ECO:0000313" key="14">
    <source>
        <dbReference type="EMBL" id="OIQ93700.1"/>
    </source>
</evidence>
<feature type="transmembrane region" description="Helical" evidence="11">
    <location>
        <begin position="7"/>
        <end position="32"/>
    </location>
</feature>
<evidence type="ECO:0000256" key="9">
    <source>
        <dbReference type="ARBA" id="ARBA00023012"/>
    </source>
</evidence>
<evidence type="ECO:0000256" key="10">
    <source>
        <dbReference type="ARBA" id="ARBA00023136"/>
    </source>
</evidence>
<dbReference type="SUPFAM" id="SSF55874">
    <property type="entry name" value="ATPase domain of HSP90 chaperone/DNA topoisomerase II/histidine kinase"/>
    <property type="match status" value="1"/>
</dbReference>
<dbReference type="EMBL" id="MLJW01000202">
    <property type="protein sequence ID" value="OIQ93700.1"/>
    <property type="molecule type" value="Genomic_DNA"/>
</dbReference>
<evidence type="ECO:0000256" key="1">
    <source>
        <dbReference type="ARBA" id="ARBA00000085"/>
    </source>
</evidence>
<dbReference type="SMART" id="SM00388">
    <property type="entry name" value="HisKA"/>
    <property type="match status" value="1"/>
</dbReference>
<evidence type="ECO:0000256" key="7">
    <source>
        <dbReference type="ARBA" id="ARBA00022777"/>
    </source>
</evidence>
<dbReference type="GO" id="GO:0005886">
    <property type="term" value="C:plasma membrane"/>
    <property type="evidence" value="ECO:0007669"/>
    <property type="project" value="TreeGrafter"/>
</dbReference>